<feature type="region of interest" description="Disordered" evidence="1">
    <location>
        <begin position="1"/>
        <end position="29"/>
    </location>
</feature>
<sequence>MVVTTKTQKKKTKKRIAATKMQESIENDRKERQYDDREFSASRIRWSRYLLYHLLFK</sequence>
<accession>A0A2P2K341</accession>
<name>A0A2P2K341_RHIMU</name>
<dbReference type="EMBL" id="GGEC01019663">
    <property type="protein sequence ID" value="MBX00147.1"/>
    <property type="molecule type" value="Transcribed_RNA"/>
</dbReference>
<organism evidence="2">
    <name type="scientific">Rhizophora mucronata</name>
    <name type="common">Asiatic mangrove</name>
    <dbReference type="NCBI Taxonomy" id="61149"/>
    <lineage>
        <taxon>Eukaryota</taxon>
        <taxon>Viridiplantae</taxon>
        <taxon>Streptophyta</taxon>
        <taxon>Embryophyta</taxon>
        <taxon>Tracheophyta</taxon>
        <taxon>Spermatophyta</taxon>
        <taxon>Magnoliopsida</taxon>
        <taxon>eudicotyledons</taxon>
        <taxon>Gunneridae</taxon>
        <taxon>Pentapetalae</taxon>
        <taxon>rosids</taxon>
        <taxon>fabids</taxon>
        <taxon>Malpighiales</taxon>
        <taxon>Rhizophoraceae</taxon>
        <taxon>Rhizophora</taxon>
    </lineage>
</organism>
<reference evidence="2" key="1">
    <citation type="submission" date="2018-02" db="EMBL/GenBank/DDBJ databases">
        <title>Rhizophora mucronata_Transcriptome.</title>
        <authorList>
            <person name="Meera S.P."/>
            <person name="Sreeshan A."/>
            <person name="Augustine A."/>
        </authorList>
    </citation>
    <scope>NUCLEOTIDE SEQUENCE</scope>
    <source>
        <tissue evidence="2">Leaf</tissue>
    </source>
</reference>
<evidence type="ECO:0000256" key="1">
    <source>
        <dbReference type="SAM" id="MobiDB-lite"/>
    </source>
</evidence>
<protein>
    <submittedName>
        <fullName evidence="2">Thioredoxin-related family protein</fullName>
    </submittedName>
</protein>
<feature type="compositionally biased region" description="Basic residues" evidence="1">
    <location>
        <begin position="7"/>
        <end position="17"/>
    </location>
</feature>
<evidence type="ECO:0000313" key="2">
    <source>
        <dbReference type="EMBL" id="MBX00147.1"/>
    </source>
</evidence>
<dbReference type="AlphaFoldDB" id="A0A2P2K341"/>
<proteinExistence type="predicted"/>